<reference evidence="2" key="1">
    <citation type="journal article" date="2017" name="Proc. Natl. Acad. Sci. U.S.A.">
        <title>Simulation of Deepwater Horizon oil plume reveals substrate specialization within a complex community of hydrocarbon degraders.</title>
        <authorList>
            <person name="Hu P."/>
            <person name="Dubinsky E.A."/>
            <person name="Probst A.J."/>
            <person name="Wang J."/>
            <person name="Sieber C.M.K."/>
            <person name="Tom L.M."/>
            <person name="Gardinali P."/>
            <person name="Banfield J.F."/>
            <person name="Atlas R.M."/>
            <person name="Andersen G.L."/>
        </authorList>
    </citation>
    <scope>NUCLEOTIDE SEQUENCE [LARGE SCALE GENOMIC DNA]</scope>
</reference>
<evidence type="ECO:0000313" key="1">
    <source>
        <dbReference type="EMBL" id="OUR76924.1"/>
    </source>
</evidence>
<proteinExistence type="predicted"/>
<evidence type="ECO:0000313" key="2">
    <source>
        <dbReference type="Proteomes" id="UP000243053"/>
    </source>
</evidence>
<dbReference type="AlphaFoldDB" id="A0A1Y5E6R1"/>
<name>A0A1Y5E6R1_COLPS</name>
<comment type="caution">
    <text evidence="1">The sequence shown here is derived from an EMBL/GenBank/DDBJ whole genome shotgun (WGS) entry which is preliminary data.</text>
</comment>
<accession>A0A1Y5E6R1</accession>
<protein>
    <submittedName>
        <fullName evidence="1">Uncharacterized protein</fullName>
    </submittedName>
</protein>
<sequence>MIITIMNHSNDEVMLLKRFFDGFKMTLYSVKSSNHRVTMLKSFTLPKVILIPTEILHFEW</sequence>
<dbReference type="EMBL" id="MAAF01000093">
    <property type="protein sequence ID" value="OUR76924.1"/>
    <property type="molecule type" value="Genomic_DNA"/>
</dbReference>
<dbReference type="Proteomes" id="UP000243053">
    <property type="component" value="Unassembled WGS sequence"/>
</dbReference>
<organism evidence="1 2">
    <name type="scientific">Colwellia psychrerythraea</name>
    <name type="common">Vibrio psychroerythus</name>
    <dbReference type="NCBI Taxonomy" id="28229"/>
    <lineage>
        <taxon>Bacteria</taxon>
        <taxon>Pseudomonadati</taxon>
        <taxon>Pseudomonadota</taxon>
        <taxon>Gammaproteobacteria</taxon>
        <taxon>Alteromonadales</taxon>
        <taxon>Colwelliaceae</taxon>
        <taxon>Colwellia</taxon>
    </lineage>
</organism>
<gene>
    <name evidence="1" type="ORF">A9Q75_15795</name>
</gene>